<keyword evidence="4 5" id="KW-0274">FAD</keyword>
<dbReference type="Gene3D" id="3.50.50.60">
    <property type="entry name" value="FAD/NAD(P)-binding domain"/>
    <property type="match status" value="1"/>
</dbReference>
<feature type="domain" description="Glucose-methanol-choline oxidoreductase N-terminal" evidence="7">
    <location>
        <begin position="256"/>
        <end position="270"/>
    </location>
</feature>
<evidence type="ECO:0000256" key="1">
    <source>
        <dbReference type="ARBA" id="ARBA00001974"/>
    </source>
</evidence>
<dbReference type="Gene3D" id="3.30.560.10">
    <property type="entry name" value="Glucose Oxidase, domain 3"/>
    <property type="match status" value="1"/>
</dbReference>
<protein>
    <submittedName>
        <fullName evidence="8">GMC family oxidoreductase N-terminal domain-containing protein</fullName>
    </submittedName>
</protein>
<dbReference type="SUPFAM" id="SSF54373">
    <property type="entry name" value="FAD-linked reductases, C-terminal domain"/>
    <property type="match status" value="1"/>
</dbReference>
<evidence type="ECO:0000256" key="3">
    <source>
        <dbReference type="ARBA" id="ARBA00022630"/>
    </source>
</evidence>
<evidence type="ECO:0000259" key="6">
    <source>
        <dbReference type="PROSITE" id="PS00623"/>
    </source>
</evidence>
<evidence type="ECO:0000256" key="2">
    <source>
        <dbReference type="ARBA" id="ARBA00010790"/>
    </source>
</evidence>
<evidence type="ECO:0000256" key="4">
    <source>
        <dbReference type="ARBA" id="ARBA00022827"/>
    </source>
</evidence>
<keyword evidence="9" id="KW-1185">Reference proteome</keyword>
<organism evidence="8 9">
    <name type="scientific">Nocardioides bizhenqiangii</name>
    <dbReference type="NCBI Taxonomy" id="3095076"/>
    <lineage>
        <taxon>Bacteria</taxon>
        <taxon>Bacillati</taxon>
        <taxon>Actinomycetota</taxon>
        <taxon>Actinomycetes</taxon>
        <taxon>Propionibacteriales</taxon>
        <taxon>Nocardioidaceae</taxon>
        <taxon>Nocardioides</taxon>
    </lineage>
</organism>
<dbReference type="PIRSF" id="PIRSF000137">
    <property type="entry name" value="Alcohol_oxidase"/>
    <property type="match status" value="1"/>
</dbReference>
<dbReference type="Proteomes" id="UP001327225">
    <property type="component" value="Chromosome"/>
</dbReference>
<feature type="domain" description="Glucose-methanol-choline oxidoreductase N-terminal" evidence="6">
    <location>
        <begin position="83"/>
        <end position="106"/>
    </location>
</feature>
<reference evidence="9" key="1">
    <citation type="submission" date="2023-12" db="EMBL/GenBank/DDBJ databases">
        <title>Novel species in genus Nocardioides.</title>
        <authorList>
            <person name="Zhou H."/>
        </authorList>
    </citation>
    <scope>NUCLEOTIDE SEQUENCE [LARGE SCALE GENOMIC DNA]</scope>
    <source>
        <strain evidence="9">HM61</strain>
    </source>
</reference>
<dbReference type="PROSITE" id="PS00624">
    <property type="entry name" value="GMC_OXRED_2"/>
    <property type="match status" value="1"/>
</dbReference>
<comment type="similarity">
    <text evidence="2 5">Belongs to the GMC oxidoreductase family.</text>
</comment>
<evidence type="ECO:0000313" key="9">
    <source>
        <dbReference type="Proteomes" id="UP001327225"/>
    </source>
</evidence>
<evidence type="ECO:0000256" key="5">
    <source>
        <dbReference type="RuleBase" id="RU003968"/>
    </source>
</evidence>
<proteinExistence type="inferred from homology"/>
<keyword evidence="3 5" id="KW-0285">Flavoprotein</keyword>
<dbReference type="EMBL" id="CP141059">
    <property type="protein sequence ID" value="WQQ27119.1"/>
    <property type="molecule type" value="Genomic_DNA"/>
</dbReference>
<dbReference type="PROSITE" id="PS00623">
    <property type="entry name" value="GMC_OXRED_1"/>
    <property type="match status" value="1"/>
</dbReference>
<comment type="cofactor">
    <cofactor evidence="1">
        <name>FAD</name>
        <dbReference type="ChEBI" id="CHEBI:57692"/>
    </cofactor>
</comment>
<evidence type="ECO:0000313" key="8">
    <source>
        <dbReference type="EMBL" id="WQQ27119.1"/>
    </source>
</evidence>
<name>A0ABZ0ZTI9_9ACTN</name>
<evidence type="ECO:0000259" key="7">
    <source>
        <dbReference type="PROSITE" id="PS00624"/>
    </source>
</evidence>
<dbReference type="InterPro" id="IPR012132">
    <property type="entry name" value="GMC_OxRdtase"/>
</dbReference>
<dbReference type="InterPro" id="IPR036188">
    <property type="entry name" value="FAD/NAD-bd_sf"/>
</dbReference>
<dbReference type="SUPFAM" id="SSF51905">
    <property type="entry name" value="FAD/NAD(P)-binding domain"/>
    <property type="match status" value="1"/>
</dbReference>
<dbReference type="InterPro" id="IPR000172">
    <property type="entry name" value="GMC_OxRdtase_N"/>
</dbReference>
<gene>
    <name evidence="8" type="ORF">SHK19_02570</name>
</gene>
<dbReference type="Pfam" id="PF05199">
    <property type="entry name" value="GMC_oxred_C"/>
    <property type="match status" value="1"/>
</dbReference>
<dbReference type="Pfam" id="PF00732">
    <property type="entry name" value="GMC_oxred_N"/>
    <property type="match status" value="1"/>
</dbReference>
<dbReference type="PANTHER" id="PTHR11552">
    <property type="entry name" value="GLUCOSE-METHANOL-CHOLINE GMC OXIDOREDUCTASE"/>
    <property type="match status" value="1"/>
</dbReference>
<accession>A0ABZ0ZTI9</accession>
<sequence>MTTNEETFDYVIVGAGGSGAVLASRLSEDPRNSVLLIERGGKGFNPMLYIPKGFFFTLKSDKLTTTYLANPTATGYAEAWQRGRGLGGSTAVNGMMYVRGQQADYDALAAAGNPGWGWDQVLPAFRAMEDHSLGSSDVRGAGGPVGISVPQESDDETVQLFLQSAEKAGWGFVEDVNAQDQQQIGFTPSTIKNGIRQSTANAFLWPARNRKNLTIATDTTVGLLRFEGKRVVGVRARRDHRVVDYTARKEVVLSAGAIETPLLLERSGIGRGDVLSNAGVALRVESPNVGERMIEQHGVAAQIRFKREIGHTLALSSKAKQLGHGVKYLLTREGPVSTAGYDLMAHVRSSLDVVRPDIQVVATPFGLDFSEGLNPSKEPGMYLLGYQIRPNTQSSIHISDALPGSSPIINANYFQDEEDRRVTGAIIDRLRDVTAQDPLAGEIAFEEFPGTDVQTPEQVVDFASSPGNTIYHAVGSAAMGPNDDDVVTPDLRVRGVEGLRVVDISVLPTQVAGNTAAPAMAIGWLAADIIANG</sequence>
<dbReference type="PANTHER" id="PTHR11552:SF147">
    <property type="entry name" value="CHOLINE DEHYDROGENASE, MITOCHONDRIAL"/>
    <property type="match status" value="1"/>
</dbReference>
<dbReference type="InterPro" id="IPR007867">
    <property type="entry name" value="GMC_OxRtase_C"/>
</dbReference>
<dbReference type="RefSeq" id="WP_322937741.1">
    <property type="nucleotide sequence ID" value="NZ_CP141059.1"/>
</dbReference>